<dbReference type="Gene3D" id="3.40.50.410">
    <property type="entry name" value="von Willebrand factor, type A domain"/>
    <property type="match status" value="1"/>
</dbReference>
<gene>
    <name evidence="2" type="ORF">glysoja_048883</name>
</gene>
<dbReference type="InterPro" id="IPR036465">
    <property type="entry name" value="vWFA_dom_sf"/>
</dbReference>
<dbReference type="AlphaFoldDB" id="A0A0B2QC05"/>
<name>A0A0B2QC05_GLYSO</name>
<keyword evidence="2" id="KW-0347">Helicase</keyword>
<dbReference type="SUPFAM" id="SSF53300">
    <property type="entry name" value="vWA-like"/>
    <property type="match status" value="1"/>
</dbReference>
<protein>
    <submittedName>
        <fullName evidence="2">ATP-dependent DNA helicase 2 subunit KU80</fullName>
    </submittedName>
</protein>
<dbReference type="Proteomes" id="UP000053555">
    <property type="component" value="Unassembled WGS sequence"/>
</dbReference>
<organism evidence="2">
    <name type="scientific">Glycine soja</name>
    <name type="common">Wild soybean</name>
    <dbReference type="NCBI Taxonomy" id="3848"/>
    <lineage>
        <taxon>Eukaryota</taxon>
        <taxon>Viridiplantae</taxon>
        <taxon>Streptophyta</taxon>
        <taxon>Embryophyta</taxon>
        <taxon>Tracheophyta</taxon>
        <taxon>Spermatophyta</taxon>
        <taxon>Magnoliopsida</taxon>
        <taxon>eudicotyledons</taxon>
        <taxon>Gunneridae</taxon>
        <taxon>Pentapetalae</taxon>
        <taxon>rosids</taxon>
        <taxon>fabids</taxon>
        <taxon>Fabales</taxon>
        <taxon>Fabaceae</taxon>
        <taxon>Papilionoideae</taxon>
        <taxon>50 kb inversion clade</taxon>
        <taxon>NPAAA clade</taxon>
        <taxon>indigoferoid/millettioid clade</taxon>
        <taxon>Phaseoleae</taxon>
        <taxon>Glycine</taxon>
        <taxon>Glycine subgen. Soja</taxon>
    </lineage>
</organism>
<evidence type="ECO:0000313" key="2">
    <source>
        <dbReference type="EMBL" id="KHN17332.1"/>
    </source>
</evidence>
<dbReference type="GO" id="GO:0003690">
    <property type="term" value="F:double-stranded DNA binding"/>
    <property type="evidence" value="ECO:0007669"/>
    <property type="project" value="TreeGrafter"/>
</dbReference>
<dbReference type="GO" id="GO:0042162">
    <property type="term" value="F:telomeric DNA binding"/>
    <property type="evidence" value="ECO:0007669"/>
    <property type="project" value="TreeGrafter"/>
</dbReference>
<feature type="domain" description="Ku70/Ku80 N-terminal alpha/beta" evidence="1">
    <location>
        <begin position="7"/>
        <end position="55"/>
    </location>
</feature>
<reference evidence="2" key="1">
    <citation type="submission" date="2014-07" db="EMBL/GenBank/DDBJ databases">
        <title>Identification of a novel salt tolerance gene in wild soybean by whole-genome sequencing.</title>
        <authorList>
            <person name="Lam H.-M."/>
            <person name="Qi X."/>
            <person name="Li M.-W."/>
            <person name="Liu X."/>
            <person name="Xie M."/>
            <person name="Ni M."/>
            <person name="Xu X."/>
        </authorList>
    </citation>
    <scope>NUCLEOTIDE SEQUENCE [LARGE SCALE GENOMIC DNA]</scope>
    <source>
        <tissue evidence="2">Root</tissue>
    </source>
</reference>
<proteinExistence type="predicted"/>
<dbReference type="PANTHER" id="PTHR12604">
    <property type="entry name" value="KU AUTOANTIGEN DNA HELICASE"/>
    <property type="match status" value="1"/>
</dbReference>
<dbReference type="Pfam" id="PF03731">
    <property type="entry name" value="Ku_N"/>
    <property type="match status" value="1"/>
</dbReference>
<dbReference type="GO" id="GO:0000723">
    <property type="term" value="P:telomere maintenance"/>
    <property type="evidence" value="ECO:0007669"/>
    <property type="project" value="TreeGrafter"/>
</dbReference>
<dbReference type="EMBL" id="KN660347">
    <property type="protein sequence ID" value="KHN17332.1"/>
    <property type="molecule type" value="Genomic_DNA"/>
</dbReference>
<keyword evidence="2" id="KW-0378">Hydrolase</keyword>
<sequence>MVKQQEALLLLLDVGPSMHPALSEIEKVCSMLVQKKLIYSKYDEVGIVLFGTEGTHSL</sequence>
<dbReference type="PANTHER" id="PTHR12604:SF4">
    <property type="entry name" value="X-RAY REPAIR CROSS-COMPLEMENTING PROTEIN 5"/>
    <property type="match status" value="1"/>
</dbReference>
<dbReference type="GO" id="GO:0006303">
    <property type="term" value="P:double-strand break repair via nonhomologous end joining"/>
    <property type="evidence" value="ECO:0007669"/>
    <property type="project" value="TreeGrafter"/>
</dbReference>
<keyword evidence="2" id="KW-0547">Nucleotide-binding</keyword>
<keyword evidence="2" id="KW-0067">ATP-binding</keyword>
<dbReference type="InterPro" id="IPR005161">
    <property type="entry name" value="Ku_N"/>
</dbReference>
<accession>A0A0B2QC05</accession>
<dbReference type="GO" id="GO:0043564">
    <property type="term" value="C:Ku70:Ku80 complex"/>
    <property type="evidence" value="ECO:0007669"/>
    <property type="project" value="TreeGrafter"/>
</dbReference>
<dbReference type="GO" id="GO:0004386">
    <property type="term" value="F:helicase activity"/>
    <property type="evidence" value="ECO:0007669"/>
    <property type="project" value="UniProtKB-KW"/>
</dbReference>
<evidence type="ECO:0000259" key="1">
    <source>
        <dbReference type="Pfam" id="PF03731"/>
    </source>
</evidence>